<feature type="transmembrane region" description="Helical" evidence="1">
    <location>
        <begin position="127"/>
        <end position="144"/>
    </location>
</feature>
<gene>
    <name evidence="2" type="ORF">GCM10020367_00850</name>
    <name evidence="3" type="ORF">GCM10020367_67990</name>
</gene>
<sequence>MSQHVSAAPGCVTRALHDWRDAVVTVLAGMAAMIVMATLGLWAAGAAELPDASFPRVVTAVVVMAVGGSVELSGGAGFFAQTNAAIDALPLSVSVAGALVTAAGFLRPLRHRAVAGTPELLGRVARIALLWLVALIVVVAVAHHEFELPLGNETARTLAEPLGITPTAGFRADMALTLVFGLLWLLGVLALALLVSRKAPLPVRLVRLQEPVRPVAFAVVALLLAYVALGTVVGVVVAATHGHPADTFAVIFLALPNIAWLALGLGLGASWEGKVNSPIGLPMPRILDQVLRGSETTTLNLSSMAEHDARVWWLPVVAAVLLLAAAFVMVVRSPARMRPWQHALHLAAALALTMLMICLVTRISAHYGLSLIGIGDIAAFGGEVSLQPHLWTAIGLGALWGLVAGFLAGLVASRVHRKGEVERGQDPPVGTG</sequence>
<keyword evidence="1" id="KW-1133">Transmembrane helix</keyword>
<dbReference type="NCBIfam" id="NF038391">
    <property type="entry name" value="streptophobe"/>
    <property type="match status" value="1"/>
</dbReference>
<dbReference type="RefSeq" id="WP_345033677.1">
    <property type="nucleotide sequence ID" value="NZ_BAAAYL010000001.1"/>
</dbReference>
<reference evidence="2" key="1">
    <citation type="journal article" date="2014" name="Int. J. Syst. Evol. Microbiol.">
        <title>Complete genome of a new Firmicutes species belonging to the dominant human colonic microbiota ('Ruminococcus bicirculans') reveals two chromosomes and a selective capacity to utilize plant glucans.</title>
        <authorList>
            <consortium name="NISC Comparative Sequencing Program"/>
            <person name="Wegmann U."/>
            <person name="Louis P."/>
            <person name="Goesmann A."/>
            <person name="Henrissat B."/>
            <person name="Duncan S.H."/>
            <person name="Flint H.J."/>
        </authorList>
    </citation>
    <scope>NUCLEOTIDE SEQUENCE</scope>
    <source>
        <strain evidence="2">JCM 9651</strain>
    </source>
</reference>
<feature type="transmembrane region" description="Helical" evidence="1">
    <location>
        <begin position="247"/>
        <end position="267"/>
    </location>
</feature>
<feature type="transmembrane region" description="Helical" evidence="1">
    <location>
        <begin position="390"/>
        <end position="413"/>
    </location>
</feature>
<feature type="transmembrane region" description="Helical" evidence="1">
    <location>
        <begin position="85"/>
        <end position="106"/>
    </location>
</feature>
<accession>A0ABP6S3R5</accession>
<name>A0ABP6S3R5_9ACTN</name>
<reference evidence="2" key="3">
    <citation type="submission" date="2023-12" db="EMBL/GenBank/DDBJ databases">
        <authorList>
            <person name="Sun Q."/>
            <person name="Inoue M."/>
        </authorList>
    </citation>
    <scope>NUCLEOTIDE SEQUENCE</scope>
    <source>
        <strain evidence="2">JCM 9651</strain>
    </source>
</reference>
<reference evidence="4" key="2">
    <citation type="journal article" date="2019" name="Int. J. Syst. Evol. Microbiol.">
        <title>The Global Catalogue of Microorganisms (GCM) 10K type strain sequencing project: providing services to taxonomists for standard genome sequencing and annotation.</title>
        <authorList>
            <consortium name="The Broad Institute Genomics Platform"/>
            <consortium name="The Broad Institute Genome Sequencing Center for Infectious Disease"/>
            <person name="Wu L."/>
            <person name="Ma J."/>
        </authorList>
    </citation>
    <scope>NUCLEOTIDE SEQUENCE [LARGE SCALE GENOMIC DNA]</scope>
    <source>
        <strain evidence="4">JCM 9651</strain>
    </source>
</reference>
<feature type="transmembrane region" description="Helical" evidence="1">
    <location>
        <begin position="215"/>
        <end position="241"/>
    </location>
</feature>
<dbReference type="EMBL" id="BAAAYL010000001">
    <property type="protein sequence ID" value="GAA3367272.1"/>
    <property type="molecule type" value="Genomic_DNA"/>
</dbReference>
<proteinExistence type="predicted"/>
<feature type="transmembrane region" description="Helical" evidence="1">
    <location>
        <begin position="367"/>
        <end position="384"/>
    </location>
</feature>
<keyword evidence="1" id="KW-0472">Membrane</keyword>
<keyword evidence="4" id="KW-1185">Reference proteome</keyword>
<comment type="caution">
    <text evidence="2">The sequence shown here is derived from an EMBL/GenBank/DDBJ whole genome shotgun (WGS) entry which is preliminary data.</text>
</comment>
<feature type="transmembrane region" description="Helical" evidence="1">
    <location>
        <begin position="22"/>
        <end position="45"/>
    </location>
</feature>
<feature type="transmembrane region" description="Helical" evidence="1">
    <location>
        <begin position="57"/>
        <end position="79"/>
    </location>
</feature>
<protein>
    <submittedName>
        <fullName evidence="2">Streptophobe family protein</fullName>
    </submittedName>
</protein>
<feature type="transmembrane region" description="Helical" evidence="1">
    <location>
        <begin position="343"/>
        <end position="360"/>
    </location>
</feature>
<evidence type="ECO:0000313" key="4">
    <source>
        <dbReference type="Proteomes" id="UP001499990"/>
    </source>
</evidence>
<evidence type="ECO:0000313" key="3">
    <source>
        <dbReference type="EMBL" id="GAA3380424.1"/>
    </source>
</evidence>
<dbReference type="EMBL" id="BAAAYL010000001">
    <property type="protein sequence ID" value="GAA3380424.1"/>
    <property type="molecule type" value="Genomic_DNA"/>
</dbReference>
<keyword evidence="1" id="KW-0812">Transmembrane</keyword>
<evidence type="ECO:0000256" key="1">
    <source>
        <dbReference type="SAM" id="Phobius"/>
    </source>
</evidence>
<dbReference type="Proteomes" id="UP001499990">
    <property type="component" value="Unassembled WGS sequence"/>
</dbReference>
<evidence type="ECO:0000313" key="2">
    <source>
        <dbReference type="EMBL" id="GAA3367272.1"/>
    </source>
</evidence>
<feature type="transmembrane region" description="Helical" evidence="1">
    <location>
        <begin position="311"/>
        <end position="331"/>
    </location>
</feature>
<dbReference type="InterPro" id="IPR047724">
    <property type="entry name" value="Streptophobe"/>
</dbReference>
<organism evidence="2 4">
    <name type="scientific">Streptomyces sannanensis</name>
    <dbReference type="NCBI Taxonomy" id="285536"/>
    <lineage>
        <taxon>Bacteria</taxon>
        <taxon>Bacillati</taxon>
        <taxon>Actinomycetota</taxon>
        <taxon>Actinomycetes</taxon>
        <taxon>Kitasatosporales</taxon>
        <taxon>Streptomycetaceae</taxon>
        <taxon>Streptomyces</taxon>
    </lineage>
</organism>
<feature type="transmembrane region" description="Helical" evidence="1">
    <location>
        <begin position="174"/>
        <end position="195"/>
    </location>
</feature>